<gene>
    <name evidence="3" type="ORF">EZS27_011686</name>
    <name evidence="2" type="ORF">EZS27_033153</name>
</gene>
<organism evidence="2">
    <name type="scientific">termite gut metagenome</name>
    <dbReference type="NCBI Taxonomy" id="433724"/>
    <lineage>
        <taxon>unclassified sequences</taxon>
        <taxon>metagenomes</taxon>
        <taxon>organismal metagenomes</taxon>
    </lineage>
</organism>
<dbReference type="EMBL" id="SNRY01000459">
    <property type="protein sequence ID" value="KAA6340465.1"/>
    <property type="molecule type" value="Genomic_DNA"/>
</dbReference>
<reference evidence="2" key="1">
    <citation type="submission" date="2019-03" db="EMBL/GenBank/DDBJ databases">
        <title>Single cell metagenomics reveals metabolic interactions within the superorganism composed of flagellate Streblomastix strix and complex community of Bacteroidetes bacteria on its surface.</title>
        <authorList>
            <person name="Treitli S.C."/>
            <person name="Kolisko M."/>
            <person name="Husnik F."/>
            <person name="Keeling P."/>
            <person name="Hampl V."/>
        </authorList>
    </citation>
    <scope>NUCLEOTIDE SEQUENCE</scope>
    <source>
        <strain evidence="2">STM</strain>
    </source>
</reference>
<dbReference type="InterPro" id="IPR000424">
    <property type="entry name" value="Primosome_PriB/ssb"/>
</dbReference>
<evidence type="ECO:0000256" key="1">
    <source>
        <dbReference type="ARBA" id="ARBA00023125"/>
    </source>
</evidence>
<dbReference type="InterPro" id="IPR011344">
    <property type="entry name" value="ssDNA-bd"/>
</dbReference>
<dbReference type="InterPro" id="IPR012340">
    <property type="entry name" value="NA-bd_OB-fold"/>
</dbReference>
<comment type="caution">
    <text evidence="2">The sequence shown here is derived from an EMBL/GenBank/DDBJ whole genome shotgun (WGS) entry which is preliminary data.</text>
</comment>
<evidence type="ECO:0000313" key="2">
    <source>
        <dbReference type="EMBL" id="KAA6316553.1"/>
    </source>
</evidence>
<dbReference type="SUPFAM" id="SSF50249">
    <property type="entry name" value="Nucleic acid-binding proteins"/>
    <property type="match status" value="1"/>
</dbReference>
<dbReference type="Pfam" id="PF00436">
    <property type="entry name" value="SSB"/>
    <property type="match status" value="1"/>
</dbReference>
<dbReference type="PROSITE" id="PS50935">
    <property type="entry name" value="SSB"/>
    <property type="match status" value="1"/>
</dbReference>
<name>A0A5J4Q7K0_9ZZZZ</name>
<accession>A0A5J4Q7K0</accession>
<evidence type="ECO:0000313" key="3">
    <source>
        <dbReference type="EMBL" id="KAA6340465.1"/>
    </source>
</evidence>
<feature type="non-terminal residue" evidence="2">
    <location>
        <position position="37"/>
    </location>
</feature>
<dbReference type="Gene3D" id="2.40.50.140">
    <property type="entry name" value="Nucleic acid-binding proteins"/>
    <property type="match status" value="1"/>
</dbReference>
<dbReference type="NCBIfam" id="TIGR00621">
    <property type="entry name" value="ssb"/>
    <property type="match status" value="1"/>
</dbReference>
<dbReference type="AlphaFoldDB" id="A0A5J4Q7K0"/>
<dbReference type="GO" id="GO:0006260">
    <property type="term" value="P:DNA replication"/>
    <property type="evidence" value="ECO:0007669"/>
    <property type="project" value="InterPro"/>
</dbReference>
<dbReference type="GO" id="GO:0003697">
    <property type="term" value="F:single-stranded DNA binding"/>
    <property type="evidence" value="ECO:0007669"/>
    <property type="project" value="InterPro"/>
</dbReference>
<protein>
    <submittedName>
        <fullName evidence="2">Single-stranded DNA-binding protein</fullName>
    </submittedName>
</protein>
<dbReference type="EMBL" id="SNRY01004836">
    <property type="protein sequence ID" value="KAA6316553.1"/>
    <property type="molecule type" value="Genomic_DNA"/>
</dbReference>
<sequence length="37" mass="3895">MSVNKVILLGNVGKDPEVRYLDSGVAVATFSLATSDK</sequence>
<proteinExistence type="predicted"/>
<keyword evidence="1 2" id="KW-0238">DNA-binding</keyword>